<feature type="transmembrane region" description="Helical" evidence="7">
    <location>
        <begin position="91"/>
        <end position="112"/>
    </location>
</feature>
<dbReference type="InterPro" id="IPR011701">
    <property type="entry name" value="MFS"/>
</dbReference>
<dbReference type="GO" id="GO:0022857">
    <property type="term" value="F:transmembrane transporter activity"/>
    <property type="evidence" value="ECO:0007669"/>
    <property type="project" value="InterPro"/>
</dbReference>
<dbReference type="Gene3D" id="1.20.1250.20">
    <property type="entry name" value="MFS general substrate transporter like domains"/>
    <property type="match status" value="1"/>
</dbReference>
<dbReference type="PANTHER" id="PTHR43045:SF2">
    <property type="entry name" value="INNER MEMBRANE METABOLITE TRANSPORT PROTEIN YHJE"/>
    <property type="match status" value="1"/>
</dbReference>
<evidence type="ECO:0000256" key="1">
    <source>
        <dbReference type="ARBA" id="ARBA00004651"/>
    </source>
</evidence>
<dbReference type="EMBL" id="ACZI02000002">
    <property type="protein sequence ID" value="ERG69271.1"/>
    <property type="molecule type" value="Genomic_DNA"/>
</dbReference>
<dbReference type="eggNOG" id="COG0477">
    <property type="taxonomic scope" value="Bacteria"/>
</dbReference>
<comment type="subcellular location">
    <subcellularLocation>
        <location evidence="1">Cell membrane</location>
        <topology evidence="1">Multi-pass membrane protein</topology>
    </subcellularLocation>
</comment>
<evidence type="ECO:0000313" key="10">
    <source>
        <dbReference type="Proteomes" id="UP000004816"/>
    </source>
</evidence>
<proteinExistence type="predicted"/>
<dbReference type="Proteomes" id="UP000004816">
    <property type="component" value="Unassembled WGS sequence"/>
</dbReference>
<evidence type="ECO:0000256" key="3">
    <source>
        <dbReference type="ARBA" id="ARBA00022475"/>
    </source>
</evidence>
<dbReference type="AlphaFoldDB" id="U1LMU4"/>
<dbReference type="Pfam" id="PF07690">
    <property type="entry name" value="MFS_1"/>
    <property type="match status" value="1"/>
</dbReference>
<keyword evidence="6 7" id="KW-0472">Membrane</keyword>
<gene>
    <name evidence="9" type="ORF">HMPREF9336_04162</name>
</gene>
<dbReference type="PROSITE" id="PS50850">
    <property type="entry name" value="MFS"/>
    <property type="match status" value="1"/>
</dbReference>
<sequence length="241" mass="25673">MGWRVPFLLSSLLILIGLAVRRRVSESPEFLAARQSGDLVRAPLAALLRQRPVQLALVTGSMFALYMISFIRDSFFVSVARGELGLPFAEILAVNTVGGLIWLAVVVVVGYYSDKLPRKRLYILGLVLVSLWSVVIMPVLTSGGLAGFAAAVLLSVLALGVTNGAFAAFLVKDFPVQLRYSGFAVSFNTAGIIGGALPPILAASLYSWRGPGAVGIMLLAFSLLSLACAVASRRFVDDEAR</sequence>
<dbReference type="SUPFAM" id="SSF103473">
    <property type="entry name" value="MFS general substrate transporter"/>
    <property type="match status" value="1"/>
</dbReference>
<evidence type="ECO:0000256" key="4">
    <source>
        <dbReference type="ARBA" id="ARBA00022692"/>
    </source>
</evidence>
<feature type="transmembrane region" description="Helical" evidence="7">
    <location>
        <begin position="121"/>
        <end position="140"/>
    </location>
</feature>
<keyword evidence="3" id="KW-1003">Cell membrane</keyword>
<reference evidence="9 10" key="1">
    <citation type="journal article" date="2011" name="Stand. Genomic Sci.">
        <title>High quality draft genome sequence of Segniliparus rugosus CDC 945(T)= (ATCC BAA-974(T)).</title>
        <authorList>
            <person name="Earl A.M."/>
            <person name="Desjardins C.A."/>
            <person name="Fitzgerald M.G."/>
            <person name="Arachchi H.M."/>
            <person name="Zeng Q."/>
            <person name="Mehta T."/>
            <person name="Griggs A."/>
            <person name="Birren B.W."/>
            <person name="Toney N.C."/>
            <person name="Carr J."/>
            <person name="Posey J."/>
            <person name="Butler W.R."/>
        </authorList>
    </citation>
    <scope>NUCLEOTIDE SEQUENCE [LARGE SCALE GENOMIC DNA]</scope>
    <source>
        <strain evidence="10">ATCC BAA-974 / DSM 45345 / CCUG 50838 / CIP 108380 / JCM 13579 / CDC 945</strain>
    </source>
</reference>
<keyword evidence="5 7" id="KW-1133">Transmembrane helix</keyword>
<dbReference type="InterPro" id="IPR036259">
    <property type="entry name" value="MFS_trans_sf"/>
</dbReference>
<name>U1LMU4_SEGRC</name>
<evidence type="ECO:0000256" key="5">
    <source>
        <dbReference type="ARBA" id="ARBA00022989"/>
    </source>
</evidence>
<dbReference type="GO" id="GO:0005886">
    <property type="term" value="C:plasma membrane"/>
    <property type="evidence" value="ECO:0007669"/>
    <property type="project" value="UniProtKB-SubCell"/>
</dbReference>
<dbReference type="STRING" id="679197.HMPREF9336_04162"/>
<keyword evidence="2" id="KW-0813">Transport</keyword>
<accession>U1LMU4</accession>
<dbReference type="OrthoDB" id="8953821at2"/>
<evidence type="ECO:0000259" key="8">
    <source>
        <dbReference type="PROSITE" id="PS50850"/>
    </source>
</evidence>
<dbReference type="PANTHER" id="PTHR43045">
    <property type="entry name" value="SHIKIMATE TRANSPORTER"/>
    <property type="match status" value="1"/>
</dbReference>
<feature type="domain" description="Major facilitator superfamily (MFS) profile" evidence="8">
    <location>
        <begin position="1"/>
        <end position="240"/>
    </location>
</feature>
<organism evidence="9 10">
    <name type="scientific">Segniliparus rugosus (strain ATCC BAA-974 / DSM 45345 / CCUG 50838 / CIP 108380 / JCM 13579 / CDC 945)</name>
    <dbReference type="NCBI Taxonomy" id="679197"/>
    <lineage>
        <taxon>Bacteria</taxon>
        <taxon>Bacillati</taxon>
        <taxon>Actinomycetota</taxon>
        <taxon>Actinomycetes</taxon>
        <taxon>Mycobacteriales</taxon>
        <taxon>Segniliparaceae</taxon>
        <taxon>Segniliparus</taxon>
    </lineage>
</organism>
<dbReference type="HOGENOM" id="CLU_001265_39_4_11"/>
<feature type="transmembrane region" description="Helical" evidence="7">
    <location>
        <begin position="55"/>
        <end position="71"/>
    </location>
</feature>
<evidence type="ECO:0000256" key="7">
    <source>
        <dbReference type="SAM" id="Phobius"/>
    </source>
</evidence>
<evidence type="ECO:0000313" key="9">
    <source>
        <dbReference type="EMBL" id="ERG69271.1"/>
    </source>
</evidence>
<feature type="transmembrane region" description="Helical" evidence="7">
    <location>
        <begin position="212"/>
        <end position="231"/>
    </location>
</feature>
<keyword evidence="10" id="KW-1185">Reference proteome</keyword>
<feature type="transmembrane region" description="Helical" evidence="7">
    <location>
        <begin position="183"/>
        <end position="206"/>
    </location>
</feature>
<evidence type="ECO:0000256" key="6">
    <source>
        <dbReference type="ARBA" id="ARBA00023136"/>
    </source>
</evidence>
<evidence type="ECO:0000256" key="2">
    <source>
        <dbReference type="ARBA" id="ARBA00022448"/>
    </source>
</evidence>
<dbReference type="InterPro" id="IPR020846">
    <property type="entry name" value="MFS_dom"/>
</dbReference>
<feature type="transmembrane region" description="Helical" evidence="7">
    <location>
        <begin position="146"/>
        <end position="171"/>
    </location>
</feature>
<comment type="caution">
    <text evidence="9">The sequence shown here is derived from an EMBL/GenBank/DDBJ whole genome shotgun (WGS) entry which is preliminary data.</text>
</comment>
<keyword evidence="4 7" id="KW-0812">Transmembrane</keyword>
<protein>
    <recommendedName>
        <fullName evidence="8">Major facilitator superfamily (MFS) profile domain-containing protein</fullName>
    </recommendedName>
</protein>
<dbReference type="RefSeq" id="WP_021030173.1">
    <property type="nucleotide sequence ID" value="NZ_KI391953.1"/>
</dbReference>